<evidence type="ECO:0000313" key="2">
    <source>
        <dbReference type="Proteomes" id="UP000244956"/>
    </source>
</evidence>
<evidence type="ECO:0008006" key="3">
    <source>
        <dbReference type="Google" id="ProtNLM"/>
    </source>
</evidence>
<dbReference type="NCBIfam" id="NF047593">
    <property type="entry name" value="IS66_ISAeme5_TnpA"/>
    <property type="match status" value="1"/>
</dbReference>
<evidence type="ECO:0000313" key="1">
    <source>
        <dbReference type="EMBL" id="PWD97488.1"/>
    </source>
</evidence>
<reference evidence="1 2" key="1">
    <citation type="submission" date="2018-05" db="EMBL/GenBank/DDBJ databases">
        <title>Marinilabilia rubrum sp. nov., isolated from saltern sediment.</title>
        <authorList>
            <person name="Zhang R."/>
        </authorList>
    </citation>
    <scope>NUCLEOTIDE SEQUENCE [LARGE SCALE GENOMIC DNA]</scope>
    <source>
        <strain evidence="1 2">WTE16</strain>
    </source>
</reference>
<dbReference type="OrthoDB" id="1039026at2"/>
<dbReference type="AlphaFoldDB" id="A0A2U2B350"/>
<dbReference type="EMBL" id="QEWP01000043">
    <property type="protein sequence ID" value="PWD97488.1"/>
    <property type="molecule type" value="Genomic_DNA"/>
</dbReference>
<gene>
    <name evidence="1" type="ORF">DDZ16_20500</name>
</gene>
<protein>
    <recommendedName>
        <fullName evidence="3">Transposase</fullName>
    </recommendedName>
</protein>
<keyword evidence="2" id="KW-1185">Reference proteome</keyword>
<comment type="caution">
    <text evidence="1">The sequence shown here is derived from an EMBL/GenBank/DDBJ whole genome shotgun (WGS) entry which is preliminary data.</text>
</comment>
<accession>A0A2U2B350</accession>
<dbReference type="Proteomes" id="UP000244956">
    <property type="component" value="Unassembled WGS sequence"/>
</dbReference>
<proteinExistence type="predicted"/>
<name>A0A2U2B350_9BACT</name>
<organism evidence="1 2">
    <name type="scientific">Marinilabilia rubra</name>
    <dbReference type="NCBI Taxonomy" id="2162893"/>
    <lineage>
        <taxon>Bacteria</taxon>
        <taxon>Pseudomonadati</taxon>
        <taxon>Bacteroidota</taxon>
        <taxon>Bacteroidia</taxon>
        <taxon>Marinilabiliales</taxon>
        <taxon>Marinilabiliaceae</taxon>
        <taxon>Marinilabilia</taxon>
    </lineage>
</organism>
<sequence>MRMTLTTFKQLYQEYQESGLKIKDFCANQCLAPSTFYYWRNKLEEASQHQPVDFVPLAFGSNKPAANNQAIKYPVKSLGISENNAPIELVFPNGTKMVLRDNIDMQLLKRIVHLFD</sequence>